<accession>A0AAV5LI68</accession>
<feature type="compositionally biased region" description="Polar residues" evidence="1">
    <location>
        <begin position="27"/>
        <end position="50"/>
    </location>
</feature>
<sequence>MRVSVSKMFIRRHPNDNIPATNKAPAPNSNGAVKPVQTPTPTSGIPTGNINVGPGAGAYNTGGQSASINDNMGAINFNRRGQETVPPNGNLNKGPGAGGINSGTESASINGNQGIINF</sequence>
<protein>
    <recommendedName>
        <fullName evidence="4">Microtubule-associated protein Jupiter</fullName>
    </recommendedName>
</protein>
<evidence type="ECO:0000313" key="3">
    <source>
        <dbReference type="Proteomes" id="UP001054252"/>
    </source>
</evidence>
<name>A0AAV5LI68_9ROSI</name>
<evidence type="ECO:0000313" key="2">
    <source>
        <dbReference type="EMBL" id="GKV36442.1"/>
    </source>
</evidence>
<dbReference type="EMBL" id="BPVZ01000116">
    <property type="protein sequence ID" value="GKV36442.1"/>
    <property type="molecule type" value="Genomic_DNA"/>
</dbReference>
<comment type="caution">
    <text evidence="2">The sequence shown here is derived from an EMBL/GenBank/DDBJ whole genome shotgun (WGS) entry which is preliminary data.</text>
</comment>
<feature type="region of interest" description="Disordered" evidence="1">
    <location>
        <begin position="1"/>
        <end position="64"/>
    </location>
</feature>
<gene>
    <name evidence="2" type="ORF">SLEP1_g44576</name>
</gene>
<feature type="region of interest" description="Disordered" evidence="1">
    <location>
        <begin position="78"/>
        <end position="118"/>
    </location>
</feature>
<organism evidence="2 3">
    <name type="scientific">Rubroshorea leprosula</name>
    <dbReference type="NCBI Taxonomy" id="152421"/>
    <lineage>
        <taxon>Eukaryota</taxon>
        <taxon>Viridiplantae</taxon>
        <taxon>Streptophyta</taxon>
        <taxon>Embryophyta</taxon>
        <taxon>Tracheophyta</taxon>
        <taxon>Spermatophyta</taxon>
        <taxon>Magnoliopsida</taxon>
        <taxon>eudicotyledons</taxon>
        <taxon>Gunneridae</taxon>
        <taxon>Pentapetalae</taxon>
        <taxon>rosids</taxon>
        <taxon>malvids</taxon>
        <taxon>Malvales</taxon>
        <taxon>Dipterocarpaceae</taxon>
        <taxon>Rubroshorea</taxon>
    </lineage>
</organism>
<dbReference type="Proteomes" id="UP001054252">
    <property type="component" value="Unassembled WGS sequence"/>
</dbReference>
<keyword evidence="3" id="KW-1185">Reference proteome</keyword>
<proteinExistence type="predicted"/>
<reference evidence="2 3" key="1">
    <citation type="journal article" date="2021" name="Commun. Biol.">
        <title>The genome of Shorea leprosula (Dipterocarpaceae) highlights the ecological relevance of drought in aseasonal tropical rainforests.</title>
        <authorList>
            <person name="Ng K.K.S."/>
            <person name="Kobayashi M.J."/>
            <person name="Fawcett J.A."/>
            <person name="Hatakeyama M."/>
            <person name="Paape T."/>
            <person name="Ng C.H."/>
            <person name="Ang C.C."/>
            <person name="Tnah L.H."/>
            <person name="Lee C.T."/>
            <person name="Nishiyama T."/>
            <person name="Sese J."/>
            <person name="O'Brien M.J."/>
            <person name="Copetti D."/>
            <person name="Mohd Noor M.I."/>
            <person name="Ong R.C."/>
            <person name="Putra M."/>
            <person name="Sireger I.Z."/>
            <person name="Indrioko S."/>
            <person name="Kosugi Y."/>
            <person name="Izuno A."/>
            <person name="Isagi Y."/>
            <person name="Lee S.L."/>
            <person name="Shimizu K.K."/>
        </authorList>
    </citation>
    <scope>NUCLEOTIDE SEQUENCE [LARGE SCALE GENOMIC DNA]</scope>
    <source>
        <strain evidence="2">214</strain>
    </source>
</reference>
<feature type="compositionally biased region" description="Polar residues" evidence="1">
    <location>
        <begin position="102"/>
        <end position="118"/>
    </location>
</feature>
<dbReference type="AlphaFoldDB" id="A0AAV5LI68"/>
<evidence type="ECO:0008006" key="4">
    <source>
        <dbReference type="Google" id="ProtNLM"/>
    </source>
</evidence>
<evidence type="ECO:0000256" key="1">
    <source>
        <dbReference type="SAM" id="MobiDB-lite"/>
    </source>
</evidence>